<evidence type="ECO:0000313" key="3">
    <source>
        <dbReference type="Proteomes" id="UP000186917"/>
    </source>
</evidence>
<evidence type="ECO:0000313" key="2">
    <source>
        <dbReference type="EMBL" id="SIT20448.1"/>
    </source>
</evidence>
<sequence>MKMRIYTAGSFRFWMGVLVVMLSLASCKKDSYRTDGGLASANTSLSTYDYLAANAYHYFDTLLLIVDHFGLKDSVNKAGSFFAPTDYAIQRVMSANNIVTLEDLYAKINSKFLTQYMFADASLTLDNATTTVQTHENWAGTEVGISKLASSYYVATTTFTYYTLQYVKINGVLDGSPDAPANDETDAILKCQTTGIKTATGTNLNVLVNNAALNLIGDKLPTELDLLYNVNVTQSSTDYTLSPVQLESDKIAGFFGVDAATIGDMINAGNADWKYYALEPNGNLNSGYTANAPGFWFDKNGYVANWGDDAYLFAEFTPGTFIVNVGQYPDHAKVGDTYTLKQVIAYTKSNGTVLSVIITIHVTLV</sequence>
<keyword evidence="3" id="KW-1185">Reference proteome</keyword>
<proteinExistence type="predicted"/>
<dbReference type="Proteomes" id="UP000186917">
    <property type="component" value="Unassembled WGS sequence"/>
</dbReference>
<dbReference type="STRING" id="477680.SAMN05421788_1055"/>
<gene>
    <name evidence="2" type="ORF">SAMN05421788_1055</name>
</gene>
<dbReference type="EMBL" id="FTOR01000005">
    <property type="protein sequence ID" value="SIT20448.1"/>
    <property type="molecule type" value="Genomic_DNA"/>
</dbReference>
<feature type="domain" description="DUF4859" evidence="1">
    <location>
        <begin position="238"/>
        <end position="351"/>
    </location>
</feature>
<name>A0A1N7QC43_9BACT</name>
<accession>A0A1N7QC43</accession>
<dbReference type="Pfam" id="PF16151">
    <property type="entry name" value="DUF4859"/>
    <property type="match status" value="1"/>
</dbReference>
<dbReference type="AlphaFoldDB" id="A0A1N7QC43"/>
<evidence type="ECO:0000259" key="1">
    <source>
        <dbReference type="Pfam" id="PF16151"/>
    </source>
</evidence>
<dbReference type="PROSITE" id="PS51257">
    <property type="entry name" value="PROKAR_LIPOPROTEIN"/>
    <property type="match status" value="1"/>
</dbReference>
<organism evidence="2 3">
    <name type="scientific">Filimonas lacunae</name>
    <dbReference type="NCBI Taxonomy" id="477680"/>
    <lineage>
        <taxon>Bacteria</taxon>
        <taxon>Pseudomonadati</taxon>
        <taxon>Bacteroidota</taxon>
        <taxon>Chitinophagia</taxon>
        <taxon>Chitinophagales</taxon>
        <taxon>Chitinophagaceae</taxon>
        <taxon>Filimonas</taxon>
    </lineage>
</organism>
<dbReference type="OrthoDB" id="655802at2"/>
<reference evidence="3" key="1">
    <citation type="submission" date="2017-01" db="EMBL/GenBank/DDBJ databases">
        <authorList>
            <person name="Varghese N."/>
            <person name="Submissions S."/>
        </authorList>
    </citation>
    <scope>NUCLEOTIDE SEQUENCE [LARGE SCALE GENOMIC DNA]</scope>
    <source>
        <strain evidence="3">DSM 21054</strain>
    </source>
</reference>
<dbReference type="InterPro" id="IPR032339">
    <property type="entry name" value="DUF4859"/>
</dbReference>
<dbReference type="RefSeq" id="WP_084206283.1">
    <property type="nucleotide sequence ID" value="NZ_AP017422.1"/>
</dbReference>
<protein>
    <recommendedName>
        <fullName evidence="1">DUF4859 domain-containing protein</fullName>
    </recommendedName>
</protein>